<sequence>MQMAEMKIADLGGIKLHYDDVGEGPALILIHGSGPGASGRANFIRNIEALSKDFRVIVPDLPGFGQSDMKPAGTPIPGWWADKIVELLDHLDIAKAHFVGNSLGGAITLKIAMESPSRVDRMILMGPGGGTPVTSVFPTEGIKTLVSFYDGPGPSLERLKAFINQFVYDPSQITEELLAERLKAAMDPRVIAQPPMRLGPGVAFEELWRDPRMAKLPHETLIIWGREDRVMPLDTGFVLMKQIPRARLLVMPQCGHWAQWEHADEFNKTVLGFLKND</sequence>
<protein>
    <submittedName>
        <fullName evidence="2">Alpha/beta fold hydrolase</fullName>
    </submittedName>
</protein>
<evidence type="ECO:0000313" key="2">
    <source>
        <dbReference type="EMBL" id="MCC8402552.1"/>
    </source>
</evidence>
<dbReference type="EMBL" id="JAJITC010000005">
    <property type="protein sequence ID" value="MCC8402552.1"/>
    <property type="molecule type" value="Genomic_DNA"/>
</dbReference>
<dbReference type="Gene3D" id="3.40.50.1820">
    <property type="entry name" value="alpha/beta hydrolase"/>
    <property type="match status" value="1"/>
</dbReference>
<proteinExistence type="predicted"/>
<dbReference type="PRINTS" id="PR00111">
    <property type="entry name" value="ABHYDROLASE"/>
</dbReference>
<name>A0ABS8KDS2_9BURK</name>
<accession>A0ABS8KDS2</accession>
<dbReference type="Pfam" id="PF00561">
    <property type="entry name" value="Abhydrolase_1"/>
    <property type="match status" value="1"/>
</dbReference>
<keyword evidence="2" id="KW-0378">Hydrolase</keyword>
<evidence type="ECO:0000259" key="1">
    <source>
        <dbReference type="Pfam" id="PF00561"/>
    </source>
</evidence>
<dbReference type="InterPro" id="IPR000639">
    <property type="entry name" value="Epox_hydrolase-like"/>
</dbReference>
<dbReference type="PANTHER" id="PTHR46438:SF11">
    <property type="entry name" value="LIPASE-RELATED"/>
    <property type="match status" value="1"/>
</dbReference>
<dbReference type="RefSeq" id="WP_230561404.1">
    <property type="nucleotide sequence ID" value="NZ_JAJITC010000005.1"/>
</dbReference>
<reference evidence="2 3" key="1">
    <citation type="submission" date="2021-11" db="EMBL/GenBank/DDBJ databases">
        <authorList>
            <person name="Oh E.-T."/>
            <person name="Kim S.-B."/>
        </authorList>
    </citation>
    <scope>NUCLEOTIDE SEQUENCE [LARGE SCALE GENOMIC DNA]</scope>
    <source>
        <strain evidence="2 3">MMS20-SJTN17</strain>
    </source>
</reference>
<dbReference type="PANTHER" id="PTHR46438">
    <property type="entry name" value="ALPHA/BETA-HYDROLASES SUPERFAMILY PROTEIN"/>
    <property type="match status" value="1"/>
</dbReference>
<feature type="domain" description="AB hydrolase-1" evidence="1">
    <location>
        <begin position="25"/>
        <end position="263"/>
    </location>
</feature>
<comment type="caution">
    <text evidence="2">The sequence shown here is derived from an EMBL/GenBank/DDBJ whole genome shotgun (WGS) entry which is preliminary data.</text>
</comment>
<dbReference type="SUPFAM" id="SSF53474">
    <property type="entry name" value="alpha/beta-Hydrolases"/>
    <property type="match status" value="1"/>
</dbReference>
<gene>
    <name evidence="2" type="ORF">LJ655_11730</name>
</gene>
<dbReference type="PRINTS" id="PR00412">
    <property type="entry name" value="EPOXHYDRLASE"/>
</dbReference>
<dbReference type="InterPro" id="IPR029058">
    <property type="entry name" value="AB_hydrolase_fold"/>
</dbReference>
<dbReference type="Proteomes" id="UP001430614">
    <property type="component" value="Unassembled WGS sequence"/>
</dbReference>
<organism evidence="2 3">
    <name type="scientific">Paraburkholderia translucens</name>
    <dbReference type="NCBI Taxonomy" id="2886945"/>
    <lineage>
        <taxon>Bacteria</taxon>
        <taxon>Pseudomonadati</taxon>
        <taxon>Pseudomonadota</taxon>
        <taxon>Betaproteobacteria</taxon>
        <taxon>Burkholderiales</taxon>
        <taxon>Burkholderiaceae</taxon>
        <taxon>Paraburkholderia</taxon>
    </lineage>
</organism>
<keyword evidence="3" id="KW-1185">Reference proteome</keyword>
<dbReference type="GO" id="GO:0016787">
    <property type="term" value="F:hydrolase activity"/>
    <property type="evidence" value="ECO:0007669"/>
    <property type="project" value="UniProtKB-KW"/>
</dbReference>
<evidence type="ECO:0000313" key="3">
    <source>
        <dbReference type="Proteomes" id="UP001430614"/>
    </source>
</evidence>
<dbReference type="InterPro" id="IPR000073">
    <property type="entry name" value="AB_hydrolase_1"/>
</dbReference>